<feature type="region of interest" description="Disordered" evidence="7">
    <location>
        <begin position="618"/>
        <end position="642"/>
    </location>
</feature>
<dbReference type="FunFam" id="1.10.1410.10:FF:000003">
    <property type="entry name" value="non-canonical poly(A) RNA polymerase PAPD7"/>
    <property type="match status" value="1"/>
</dbReference>
<feature type="domain" description="PAP-associated" evidence="8">
    <location>
        <begin position="290"/>
        <end position="352"/>
    </location>
</feature>
<evidence type="ECO:0000313" key="10">
    <source>
        <dbReference type="EMBL" id="PFX19810.1"/>
    </source>
</evidence>
<dbReference type="OrthoDB" id="273917at2759"/>
<gene>
    <name evidence="10" type="primary">PAPD5</name>
    <name evidence="10" type="ORF">AWC38_SpisGene15743</name>
</gene>
<feature type="compositionally biased region" description="Low complexity" evidence="7">
    <location>
        <begin position="564"/>
        <end position="574"/>
    </location>
</feature>
<dbReference type="CDD" id="cd05402">
    <property type="entry name" value="NT_PAP_TUTase"/>
    <property type="match status" value="1"/>
</dbReference>
<dbReference type="InterPro" id="IPR002058">
    <property type="entry name" value="PAP_assoc"/>
</dbReference>
<dbReference type="GO" id="GO:1990817">
    <property type="term" value="F:poly(A) RNA polymerase activity"/>
    <property type="evidence" value="ECO:0007669"/>
    <property type="project" value="UniProtKB-EC"/>
</dbReference>
<dbReference type="PANTHER" id="PTHR23092">
    <property type="entry name" value="POLY(A) RNA POLYMERASE"/>
    <property type="match status" value="1"/>
</dbReference>
<evidence type="ECO:0000256" key="2">
    <source>
        <dbReference type="ARBA" id="ARBA00008593"/>
    </source>
</evidence>
<keyword evidence="4" id="KW-0808">Transferase</keyword>
<name>A0A2B4RTD2_STYPI</name>
<accession>A0A2B4RTD2</accession>
<dbReference type="Gene3D" id="3.30.460.10">
    <property type="entry name" value="Beta Polymerase, domain 2"/>
    <property type="match status" value="1"/>
</dbReference>
<evidence type="ECO:0000256" key="6">
    <source>
        <dbReference type="ARBA" id="ARBA00022842"/>
    </source>
</evidence>
<keyword evidence="11" id="KW-1185">Reference proteome</keyword>
<dbReference type="GO" id="GO:0046872">
    <property type="term" value="F:metal ion binding"/>
    <property type="evidence" value="ECO:0007669"/>
    <property type="project" value="UniProtKB-KW"/>
</dbReference>
<feature type="compositionally biased region" description="Low complexity" evidence="7">
    <location>
        <begin position="677"/>
        <end position="705"/>
    </location>
</feature>
<proteinExistence type="inferred from homology"/>
<comment type="similarity">
    <text evidence="2">Belongs to the DNA polymerase type-B-like family.</text>
</comment>
<evidence type="ECO:0000259" key="8">
    <source>
        <dbReference type="Pfam" id="PF03828"/>
    </source>
</evidence>
<feature type="domain" description="Poly(A) RNA polymerase mitochondrial-like central palm" evidence="9">
    <location>
        <begin position="102"/>
        <end position="228"/>
    </location>
</feature>
<comment type="cofactor">
    <cofactor evidence="1">
        <name>Mn(2+)</name>
        <dbReference type="ChEBI" id="CHEBI:29035"/>
    </cofactor>
</comment>
<dbReference type="PANTHER" id="PTHR23092:SF15">
    <property type="entry name" value="INACTIVE NON-CANONICAL POLY(A) RNA POLYMERASE PROTEIN TRF4-2-RELATED"/>
    <property type="match status" value="1"/>
</dbReference>
<dbReference type="SUPFAM" id="SSF81631">
    <property type="entry name" value="PAP/OAS1 substrate-binding domain"/>
    <property type="match status" value="1"/>
</dbReference>
<evidence type="ECO:0000256" key="3">
    <source>
        <dbReference type="ARBA" id="ARBA00012388"/>
    </source>
</evidence>
<evidence type="ECO:0000313" key="11">
    <source>
        <dbReference type="Proteomes" id="UP000225706"/>
    </source>
</evidence>
<dbReference type="FunFam" id="3.30.460.10:FF:000006">
    <property type="entry name" value="non-canonical poly(A) RNA polymerase PAPD5"/>
    <property type="match status" value="1"/>
</dbReference>
<dbReference type="GO" id="GO:0031123">
    <property type="term" value="P:RNA 3'-end processing"/>
    <property type="evidence" value="ECO:0007669"/>
    <property type="project" value="TreeGrafter"/>
</dbReference>
<evidence type="ECO:0000256" key="7">
    <source>
        <dbReference type="SAM" id="MobiDB-lite"/>
    </source>
</evidence>
<dbReference type="InterPro" id="IPR043519">
    <property type="entry name" value="NT_sf"/>
</dbReference>
<comment type="caution">
    <text evidence="10">The sequence shown here is derived from an EMBL/GenBank/DDBJ whole genome shotgun (WGS) entry which is preliminary data.</text>
</comment>
<evidence type="ECO:0000256" key="5">
    <source>
        <dbReference type="ARBA" id="ARBA00022723"/>
    </source>
</evidence>
<protein>
    <recommendedName>
        <fullName evidence="3">polynucleotide adenylyltransferase</fullName>
        <ecNumber evidence="3">2.7.7.19</ecNumber>
    </recommendedName>
</protein>
<keyword evidence="6" id="KW-0460">Magnesium</keyword>
<dbReference type="Proteomes" id="UP000225706">
    <property type="component" value="Unassembled WGS sequence"/>
</dbReference>
<dbReference type="Gene3D" id="1.10.1410.10">
    <property type="match status" value="1"/>
</dbReference>
<evidence type="ECO:0000256" key="1">
    <source>
        <dbReference type="ARBA" id="ARBA00001936"/>
    </source>
</evidence>
<feature type="compositionally biased region" description="Basic residues" evidence="7">
    <location>
        <begin position="706"/>
        <end position="721"/>
    </location>
</feature>
<dbReference type="GO" id="GO:0005730">
    <property type="term" value="C:nucleolus"/>
    <property type="evidence" value="ECO:0007669"/>
    <property type="project" value="TreeGrafter"/>
</dbReference>
<evidence type="ECO:0000259" key="9">
    <source>
        <dbReference type="Pfam" id="PF22600"/>
    </source>
</evidence>
<dbReference type="InterPro" id="IPR054708">
    <property type="entry name" value="MTPAP-like_central"/>
</dbReference>
<dbReference type="InterPro" id="IPR045862">
    <property type="entry name" value="Trf4-like"/>
</dbReference>
<keyword evidence="5" id="KW-0479">Metal-binding</keyword>
<sequence length="721" mass="80381">MFCPLMMDPRTGWIQPEQKGPAYETWKAVLEDVTSPTMVDNHRSKEYIPLNRKNTFNEEVESTKLNNLINSDKNHVSKKKRVENQTPWRSKDKNYPDGLVGLHEEILDFYNFMKPRTAEHTMRQEVIARVQEVIRRLWPTAEVEVYGSFRTGLYLPTSDIDIVVFGNWERLPLWTLEQALTANKIAEASSIKVLDKASVPIIKLTDQKTNVKVDISFNVPAGLKAAEFVKDQIEIFPCLPPLVLVLKQFLLQRELNEVFTGGMSSYSLILMAISFLQNHIRNDGRTQKSNLGVLLIEFFELYGRNLNYTNVGIRVKDGGSYFSKQEVLHSMDDVFNQSCALLCIEDPFTPGNYIGKSSYKFMDVKQAFEFAYHVLSKQVLKDLSRSPDRNFERPEVEEAGYLSRIVLVTDDVVEYRDWVARNWPSFSGPFIAQASQSPPTYASIANRHVQPETPDITSLDVINKSATWPLERSQLNVVTLMSANEMVTVKEQEPLVRHTSADSLFTLASGTEMKVSANSVWSATSVRKLADSLAQDNKAKNRMSTETRTAYNLRHIKPPLTARPSSVSTSSSSPVTSYSGAIKQSLTSSLKQAVGTTAKASVVESSSKLKAVAVVGPISSGSPKKAEEQKTCASNNNNAVVSSPKLDCVTTSQLSKDNGMGKQSSPTIVLISKKNNDNSNQNNNNNNNNNNHHGKSFANSGSKSSSKQKRGKSPKSKKGRS</sequence>
<feature type="compositionally biased region" description="Low complexity" evidence="7">
    <location>
        <begin position="633"/>
        <end position="642"/>
    </location>
</feature>
<dbReference type="GO" id="GO:0043634">
    <property type="term" value="P:polyadenylation-dependent ncRNA catabolic process"/>
    <property type="evidence" value="ECO:0007669"/>
    <property type="project" value="TreeGrafter"/>
</dbReference>
<dbReference type="SUPFAM" id="SSF81301">
    <property type="entry name" value="Nucleotidyltransferase"/>
    <property type="match status" value="1"/>
</dbReference>
<dbReference type="AlphaFoldDB" id="A0A2B4RTD2"/>
<evidence type="ECO:0000256" key="4">
    <source>
        <dbReference type="ARBA" id="ARBA00022679"/>
    </source>
</evidence>
<feature type="region of interest" description="Disordered" evidence="7">
    <location>
        <begin position="673"/>
        <end position="721"/>
    </location>
</feature>
<dbReference type="GO" id="GO:0003729">
    <property type="term" value="F:mRNA binding"/>
    <property type="evidence" value="ECO:0007669"/>
    <property type="project" value="TreeGrafter"/>
</dbReference>
<dbReference type="GO" id="GO:0031499">
    <property type="term" value="C:TRAMP complex"/>
    <property type="evidence" value="ECO:0007669"/>
    <property type="project" value="TreeGrafter"/>
</dbReference>
<dbReference type="Pfam" id="PF22600">
    <property type="entry name" value="MTPAP-like_central"/>
    <property type="match status" value="1"/>
</dbReference>
<organism evidence="10 11">
    <name type="scientific">Stylophora pistillata</name>
    <name type="common">Smooth cauliflower coral</name>
    <dbReference type="NCBI Taxonomy" id="50429"/>
    <lineage>
        <taxon>Eukaryota</taxon>
        <taxon>Metazoa</taxon>
        <taxon>Cnidaria</taxon>
        <taxon>Anthozoa</taxon>
        <taxon>Hexacorallia</taxon>
        <taxon>Scleractinia</taxon>
        <taxon>Astrocoeniina</taxon>
        <taxon>Pocilloporidae</taxon>
        <taxon>Stylophora</taxon>
    </lineage>
</organism>
<dbReference type="STRING" id="50429.A0A2B4RTD2"/>
<feature type="region of interest" description="Disordered" evidence="7">
    <location>
        <begin position="555"/>
        <end position="574"/>
    </location>
</feature>
<reference evidence="11" key="1">
    <citation type="journal article" date="2017" name="bioRxiv">
        <title>Comparative analysis of the genomes of Stylophora pistillata and Acropora digitifera provides evidence for extensive differences between species of corals.</title>
        <authorList>
            <person name="Voolstra C.R."/>
            <person name="Li Y."/>
            <person name="Liew Y.J."/>
            <person name="Baumgarten S."/>
            <person name="Zoccola D."/>
            <person name="Flot J.-F."/>
            <person name="Tambutte S."/>
            <person name="Allemand D."/>
            <person name="Aranda M."/>
        </authorList>
    </citation>
    <scope>NUCLEOTIDE SEQUENCE [LARGE SCALE GENOMIC DNA]</scope>
</reference>
<dbReference type="EMBL" id="LSMT01000343">
    <property type="protein sequence ID" value="PFX19810.1"/>
    <property type="molecule type" value="Genomic_DNA"/>
</dbReference>
<dbReference type="Pfam" id="PF03828">
    <property type="entry name" value="PAP_assoc"/>
    <property type="match status" value="1"/>
</dbReference>
<dbReference type="EC" id="2.7.7.19" evidence="3"/>